<dbReference type="InParanoid" id="C1DZ14"/>
<dbReference type="Proteomes" id="UP000002009">
    <property type="component" value="Chromosome 2"/>
</dbReference>
<organism evidence="3 4">
    <name type="scientific">Micromonas commoda (strain RCC299 / NOUM17 / CCMP2709)</name>
    <name type="common">Picoplanktonic green alga</name>
    <dbReference type="NCBI Taxonomy" id="296587"/>
    <lineage>
        <taxon>Eukaryota</taxon>
        <taxon>Viridiplantae</taxon>
        <taxon>Chlorophyta</taxon>
        <taxon>Mamiellophyceae</taxon>
        <taxon>Mamiellales</taxon>
        <taxon>Mamiellaceae</taxon>
        <taxon>Micromonas</taxon>
    </lineage>
</organism>
<dbReference type="EMBL" id="CP001323">
    <property type="protein sequence ID" value="ACO61034.1"/>
    <property type="molecule type" value="Genomic_DNA"/>
</dbReference>
<dbReference type="eggNOG" id="KOG2061">
    <property type="taxonomic scope" value="Eukaryota"/>
</dbReference>
<dbReference type="FunCoup" id="C1DZ14">
    <property type="interactions" value="766"/>
</dbReference>
<dbReference type="RefSeq" id="XP_002499776.1">
    <property type="nucleotide sequence ID" value="XM_002499730.1"/>
</dbReference>
<feature type="compositionally biased region" description="Low complexity" evidence="1">
    <location>
        <begin position="308"/>
        <end position="321"/>
    </location>
</feature>
<dbReference type="GO" id="GO:0005737">
    <property type="term" value="C:cytoplasm"/>
    <property type="evidence" value="ECO:0007669"/>
    <property type="project" value="InterPro"/>
</dbReference>
<keyword evidence="4" id="KW-1185">Reference proteome</keyword>
<gene>
    <name evidence="3" type="ORF">MICPUN_55755</name>
</gene>
<feature type="domain" description="Programmed cell death protein 2 C-terminal" evidence="2">
    <location>
        <begin position="333"/>
        <end position="451"/>
    </location>
</feature>
<evidence type="ECO:0000259" key="2">
    <source>
        <dbReference type="Pfam" id="PF04194"/>
    </source>
</evidence>
<dbReference type="Pfam" id="PF04194">
    <property type="entry name" value="PDCD2_C"/>
    <property type="match status" value="1"/>
</dbReference>
<feature type="region of interest" description="Disordered" evidence="1">
    <location>
        <begin position="296"/>
        <end position="321"/>
    </location>
</feature>
<dbReference type="PANTHER" id="PTHR47762">
    <property type="entry name" value="OSJNBB0079B02.4 PROTEIN"/>
    <property type="match status" value="1"/>
</dbReference>
<evidence type="ECO:0000256" key="1">
    <source>
        <dbReference type="SAM" id="MobiDB-lite"/>
    </source>
</evidence>
<dbReference type="OMA" id="GKHNEEA"/>
<accession>C1DZ14</accession>
<protein>
    <recommendedName>
        <fullName evidence="2">Programmed cell death protein 2 C-terminal domain-containing protein</fullName>
    </recommendedName>
</protein>
<sequence length="484" mass="49397">MKKDAPVLLGFPGRLVGAGERLDHYTTKVGGAPDWPASVSAAAAAAAVEGADAGDSDAPAVAVPAAPPEELTRCPTCSAVMALVVQAHAPLGAEPDQPDAPDRSLYLFTCFDPRCASVRGGKNRGRWRALRAQSPGAGGDGAWGGDGSARGGVSCAPLEGEGATVAVIGDDWGGGGGGDWGGGGDGGDDWGGGGDGQGAGAGAEMDDLADALDRLATRPTTTTTTTTTTKRRTDAASVDADLDPDFDPRAAWQGPRVPEFFLVADWEPASSSGGTADLAEAERALARYTEVEGGAALGESARSPGSREAAGAGNNEWAGEGYEAGTVDGLDGRYLKFSKRIRRAPEQCVRYAFGGGGLVWPADGPGPAKTTPRCGRCGAERRCEIQLMPPLLHFVAEAADWSKGNRRGPVVGADQLDAWDWQTVAAFTCSKSCAEGSGENGGETQWTEEHVECVDGDGGIAELLKLGDGVVIETAVPVDMADAK</sequence>
<reference evidence="3 4" key="1">
    <citation type="journal article" date="2009" name="Science">
        <title>Green evolution and dynamic adaptations revealed by genomes of the marine picoeukaryotes Micromonas.</title>
        <authorList>
            <person name="Worden A.Z."/>
            <person name="Lee J.H."/>
            <person name="Mock T."/>
            <person name="Rouze P."/>
            <person name="Simmons M.P."/>
            <person name="Aerts A.L."/>
            <person name="Allen A.E."/>
            <person name="Cuvelier M.L."/>
            <person name="Derelle E."/>
            <person name="Everett M.V."/>
            <person name="Foulon E."/>
            <person name="Grimwood J."/>
            <person name="Gundlach H."/>
            <person name="Henrissat B."/>
            <person name="Napoli C."/>
            <person name="McDonald S.M."/>
            <person name="Parker M.S."/>
            <person name="Rombauts S."/>
            <person name="Salamov A."/>
            <person name="Von Dassow P."/>
            <person name="Badger J.H."/>
            <person name="Coutinho P.M."/>
            <person name="Demir E."/>
            <person name="Dubchak I."/>
            <person name="Gentemann C."/>
            <person name="Eikrem W."/>
            <person name="Gready J.E."/>
            <person name="John U."/>
            <person name="Lanier W."/>
            <person name="Lindquist E.A."/>
            <person name="Lucas S."/>
            <person name="Mayer K.F."/>
            <person name="Moreau H."/>
            <person name="Not F."/>
            <person name="Otillar R."/>
            <person name="Panaud O."/>
            <person name="Pangilinan J."/>
            <person name="Paulsen I."/>
            <person name="Piegu B."/>
            <person name="Poliakov A."/>
            <person name="Robbens S."/>
            <person name="Schmutz J."/>
            <person name="Toulza E."/>
            <person name="Wyss T."/>
            <person name="Zelensky A."/>
            <person name="Zhou K."/>
            <person name="Armbrust E.V."/>
            <person name="Bhattacharya D."/>
            <person name="Goodenough U.W."/>
            <person name="Van de Peer Y."/>
            <person name="Grigoriev I.V."/>
        </authorList>
    </citation>
    <scope>NUCLEOTIDE SEQUENCE [LARGE SCALE GENOMIC DNA]</scope>
    <source>
        <strain evidence="4">RCC299 / NOUM17</strain>
    </source>
</reference>
<dbReference type="AlphaFoldDB" id="C1DZ14"/>
<name>C1DZ14_MICCC</name>
<dbReference type="InterPro" id="IPR007320">
    <property type="entry name" value="PDCD2_C"/>
</dbReference>
<feature type="compositionally biased region" description="Low complexity" evidence="1">
    <location>
        <begin position="217"/>
        <end position="228"/>
    </location>
</feature>
<dbReference type="GeneID" id="8241461"/>
<evidence type="ECO:0000313" key="3">
    <source>
        <dbReference type="EMBL" id="ACO61034.1"/>
    </source>
</evidence>
<feature type="compositionally biased region" description="Gly residues" evidence="1">
    <location>
        <begin position="173"/>
        <end position="201"/>
    </location>
</feature>
<dbReference type="KEGG" id="mis:MICPUN_55755"/>
<dbReference type="OrthoDB" id="366284at2759"/>
<dbReference type="STRING" id="296587.C1DZ14"/>
<proteinExistence type="predicted"/>
<evidence type="ECO:0000313" key="4">
    <source>
        <dbReference type="Proteomes" id="UP000002009"/>
    </source>
</evidence>
<feature type="region of interest" description="Disordered" evidence="1">
    <location>
        <begin position="173"/>
        <end position="242"/>
    </location>
</feature>
<dbReference type="PANTHER" id="PTHR47762:SF2">
    <property type="entry name" value="OS04G0640800 PROTEIN"/>
    <property type="match status" value="1"/>
</dbReference>